<reference evidence="1" key="1">
    <citation type="submission" date="2018-05" db="EMBL/GenBank/DDBJ databases">
        <authorList>
            <person name="Lanie J.A."/>
            <person name="Ng W.-L."/>
            <person name="Kazmierczak K.M."/>
            <person name="Andrzejewski T.M."/>
            <person name="Davidsen T.M."/>
            <person name="Wayne K.J."/>
            <person name="Tettelin H."/>
            <person name="Glass J.I."/>
            <person name="Rusch D."/>
            <person name="Podicherti R."/>
            <person name="Tsui H.-C.T."/>
            <person name="Winkler M.E."/>
        </authorList>
    </citation>
    <scope>NUCLEOTIDE SEQUENCE</scope>
</reference>
<dbReference type="InterPro" id="IPR021727">
    <property type="entry name" value="DUF3299"/>
</dbReference>
<dbReference type="Gene3D" id="2.40.50.870">
    <property type="entry name" value="Protein of unknown function (DUF3299)"/>
    <property type="match status" value="1"/>
</dbReference>
<accession>A0A381WCX0</accession>
<gene>
    <name evidence="1" type="ORF">METZ01_LOCUS102657</name>
</gene>
<sequence length="157" mass="17793">MKKIFLVFLFFSLLNNSSLVFGLNLETKLVTWADLNKLNYKTGKMPASLRQLIGKSVKIPGFAVPLEGDGGFDYIKEFLLVPTFGACIHVPPPPPNQVIHVILDEPEHFEKFLYAVWITGILEIGEYFHEGSSDFGKQTYDTESSYLIRGLKVEEYD</sequence>
<dbReference type="Pfam" id="PF11736">
    <property type="entry name" value="DUF3299"/>
    <property type="match status" value="1"/>
</dbReference>
<evidence type="ECO:0000313" key="1">
    <source>
        <dbReference type="EMBL" id="SVA49803.1"/>
    </source>
</evidence>
<dbReference type="AlphaFoldDB" id="A0A381WCX0"/>
<dbReference type="EMBL" id="UINC01011268">
    <property type="protein sequence ID" value="SVA49803.1"/>
    <property type="molecule type" value="Genomic_DNA"/>
</dbReference>
<proteinExistence type="predicted"/>
<protein>
    <recommendedName>
        <fullName evidence="2">DUF3299 domain-containing protein</fullName>
    </recommendedName>
</protein>
<name>A0A381WCX0_9ZZZZ</name>
<evidence type="ECO:0008006" key="2">
    <source>
        <dbReference type="Google" id="ProtNLM"/>
    </source>
</evidence>
<organism evidence="1">
    <name type="scientific">marine metagenome</name>
    <dbReference type="NCBI Taxonomy" id="408172"/>
    <lineage>
        <taxon>unclassified sequences</taxon>
        <taxon>metagenomes</taxon>
        <taxon>ecological metagenomes</taxon>
    </lineage>
</organism>